<feature type="region of interest" description="Disordered" evidence="1">
    <location>
        <begin position="123"/>
        <end position="143"/>
    </location>
</feature>
<reference evidence="2 3" key="1">
    <citation type="submission" date="2018-03" db="EMBL/GenBank/DDBJ databases">
        <title>Genomic Encyclopedia of Archaeal and Bacterial Type Strains, Phase II (KMG-II): from individual species to whole genera.</title>
        <authorList>
            <person name="Goeker M."/>
        </authorList>
    </citation>
    <scope>NUCLEOTIDE SEQUENCE [LARGE SCALE GENOMIC DNA]</scope>
    <source>
        <strain evidence="2 3">DSM 43146</strain>
    </source>
</reference>
<dbReference type="Proteomes" id="UP000239415">
    <property type="component" value="Unassembled WGS sequence"/>
</dbReference>
<protein>
    <submittedName>
        <fullName evidence="2">Uncharacterized protein</fullName>
    </submittedName>
</protein>
<accession>A0A2T0JV03</accession>
<proteinExistence type="predicted"/>
<name>A0A2T0JV03_9ACTN</name>
<comment type="caution">
    <text evidence="2">The sequence shown here is derived from an EMBL/GenBank/DDBJ whole genome shotgun (WGS) entry which is preliminary data.</text>
</comment>
<organism evidence="2 3">
    <name type="scientific">Actinoplanes italicus</name>
    <dbReference type="NCBI Taxonomy" id="113567"/>
    <lineage>
        <taxon>Bacteria</taxon>
        <taxon>Bacillati</taxon>
        <taxon>Actinomycetota</taxon>
        <taxon>Actinomycetes</taxon>
        <taxon>Micromonosporales</taxon>
        <taxon>Micromonosporaceae</taxon>
        <taxon>Actinoplanes</taxon>
    </lineage>
</organism>
<dbReference type="AlphaFoldDB" id="A0A2T0JV03"/>
<keyword evidence="3" id="KW-1185">Reference proteome</keyword>
<dbReference type="EMBL" id="PVMZ01000031">
    <property type="protein sequence ID" value="PRX11486.1"/>
    <property type="molecule type" value="Genomic_DNA"/>
</dbReference>
<sequence length="230" mass="25110">MFGPRRGDVDRLRAVNRHIRATIVQWHILQPDIEVGVSVPVRPRGGVQRVRQEPGQAVVPLGRTRTHENHPVHDLDARALLFSPCCVLLGRDLLMHPGRRHHLGSHTNLLQMPPGYDLKIPPSSSGRGVPAGSCNAGRPATTEPPATRVMINLGTARSALLPSAAPALGMRAVCSRVIAAAGKTRSRSRPLGRTDLLGDTTVTRIPEVGGYAPRWIRDPPRRRHRRLVIG</sequence>
<evidence type="ECO:0000313" key="3">
    <source>
        <dbReference type="Proteomes" id="UP000239415"/>
    </source>
</evidence>
<gene>
    <name evidence="2" type="ORF">CLV67_13162</name>
</gene>
<evidence type="ECO:0000313" key="2">
    <source>
        <dbReference type="EMBL" id="PRX11486.1"/>
    </source>
</evidence>
<evidence type="ECO:0000256" key="1">
    <source>
        <dbReference type="SAM" id="MobiDB-lite"/>
    </source>
</evidence>